<sequence length="167" mass="19643">MNQQPELNLTSFLLLIQSANTQKEKLEYIKQLVIYIKQTNKFKFQLDVDLGACVELWEQAGEGITKVQREIFGILNMIAEFGDLFLRLLHYHQSKRINLIIRKVNKMQVKQGISQFMLYKRFSFPVEKIQHKMLNVIFIGNDEQSGEEHKSMELAFAQPWNMLGCKF</sequence>
<dbReference type="Proteomes" id="UP000324800">
    <property type="component" value="Unassembled WGS sequence"/>
</dbReference>
<dbReference type="EMBL" id="SNRW01003169">
    <property type="protein sequence ID" value="KAA6390603.1"/>
    <property type="molecule type" value="Genomic_DNA"/>
</dbReference>
<organism evidence="1 2">
    <name type="scientific">Streblomastix strix</name>
    <dbReference type="NCBI Taxonomy" id="222440"/>
    <lineage>
        <taxon>Eukaryota</taxon>
        <taxon>Metamonada</taxon>
        <taxon>Preaxostyla</taxon>
        <taxon>Oxymonadida</taxon>
        <taxon>Streblomastigidae</taxon>
        <taxon>Streblomastix</taxon>
    </lineage>
</organism>
<comment type="caution">
    <text evidence="1">The sequence shown here is derived from an EMBL/GenBank/DDBJ whole genome shotgun (WGS) entry which is preliminary data.</text>
</comment>
<dbReference type="AlphaFoldDB" id="A0A5J4W7Q3"/>
<proteinExistence type="predicted"/>
<gene>
    <name evidence="1" type="ORF">EZS28_013873</name>
</gene>
<reference evidence="1 2" key="1">
    <citation type="submission" date="2019-03" db="EMBL/GenBank/DDBJ databases">
        <title>Single cell metagenomics reveals metabolic interactions within the superorganism composed of flagellate Streblomastix strix and complex community of Bacteroidetes bacteria on its surface.</title>
        <authorList>
            <person name="Treitli S.C."/>
            <person name="Kolisko M."/>
            <person name="Husnik F."/>
            <person name="Keeling P."/>
            <person name="Hampl V."/>
        </authorList>
    </citation>
    <scope>NUCLEOTIDE SEQUENCE [LARGE SCALE GENOMIC DNA]</scope>
    <source>
        <strain evidence="1">ST1C</strain>
    </source>
</reference>
<accession>A0A5J4W7Q3</accession>
<name>A0A5J4W7Q3_9EUKA</name>
<evidence type="ECO:0000313" key="2">
    <source>
        <dbReference type="Proteomes" id="UP000324800"/>
    </source>
</evidence>
<protein>
    <submittedName>
        <fullName evidence="1">Uncharacterized protein</fullName>
    </submittedName>
</protein>
<evidence type="ECO:0000313" key="1">
    <source>
        <dbReference type="EMBL" id="KAA6390603.1"/>
    </source>
</evidence>